<protein>
    <recommendedName>
        <fullName evidence="4">Saposin B-type domain-containing protein</fullName>
    </recommendedName>
</protein>
<dbReference type="Proteomes" id="UP001331761">
    <property type="component" value="Unassembled WGS sequence"/>
</dbReference>
<sequence>MRHIENCLLTVAFLTLLGATETYGDTNRLCGLCKVCTEIARFALSHNIINNFLLLHCSSIVSSSVCLVGADLLQNILHSLTLTEICQLEHMCSASTSGFDEKRLNLSKLESHDIDTMNIMLSRVDSVGNFTDFTVGVQPTIERVVTFLADSFPLLKDLSMRDEQRDTIVTLTNRFLMALDYKLRIRTGQGLREHLRPCNGGDKLN</sequence>
<keyword evidence="3" id="KW-1185">Reference proteome</keyword>
<name>A0AAN8IN96_TRICO</name>
<feature type="signal peptide" evidence="1">
    <location>
        <begin position="1"/>
        <end position="24"/>
    </location>
</feature>
<reference evidence="2 3" key="1">
    <citation type="submission" date="2019-10" db="EMBL/GenBank/DDBJ databases">
        <title>Assembly and Annotation for the nematode Trichostrongylus colubriformis.</title>
        <authorList>
            <person name="Martin J."/>
        </authorList>
    </citation>
    <scope>NUCLEOTIDE SEQUENCE [LARGE SCALE GENOMIC DNA]</scope>
    <source>
        <strain evidence="2">G859</strain>
        <tissue evidence="2">Whole worm</tissue>
    </source>
</reference>
<organism evidence="2 3">
    <name type="scientific">Trichostrongylus colubriformis</name>
    <name type="common">Black scour worm</name>
    <dbReference type="NCBI Taxonomy" id="6319"/>
    <lineage>
        <taxon>Eukaryota</taxon>
        <taxon>Metazoa</taxon>
        <taxon>Ecdysozoa</taxon>
        <taxon>Nematoda</taxon>
        <taxon>Chromadorea</taxon>
        <taxon>Rhabditida</taxon>
        <taxon>Rhabditina</taxon>
        <taxon>Rhabditomorpha</taxon>
        <taxon>Strongyloidea</taxon>
        <taxon>Trichostrongylidae</taxon>
        <taxon>Trichostrongylus</taxon>
    </lineage>
</organism>
<evidence type="ECO:0000313" key="2">
    <source>
        <dbReference type="EMBL" id="KAK5980774.1"/>
    </source>
</evidence>
<gene>
    <name evidence="2" type="ORF">GCK32_001297</name>
</gene>
<keyword evidence="1" id="KW-0732">Signal</keyword>
<proteinExistence type="predicted"/>
<dbReference type="EMBL" id="WIXE01007008">
    <property type="protein sequence ID" value="KAK5980774.1"/>
    <property type="molecule type" value="Genomic_DNA"/>
</dbReference>
<feature type="chain" id="PRO_5043054609" description="Saposin B-type domain-containing protein" evidence="1">
    <location>
        <begin position="25"/>
        <end position="205"/>
    </location>
</feature>
<evidence type="ECO:0000313" key="3">
    <source>
        <dbReference type="Proteomes" id="UP001331761"/>
    </source>
</evidence>
<evidence type="ECO:0000256" key="1">
    <source>
        <dbReference type="SAM" id="SignalP"/>
    </source>
</evidence>
<accession>A0AAN8IN96</accession>
<comment type="caution">
    <text evidence="2">The sequence shown here is derived from an EMBL/GenBank/DDBJ whole genome shotgun (WGS) entry which is preliminary data.</text>
</comment>
<evidence type="ECO:0008006" key="4">
    <source>
        <dbReference type="Google" id="ProtNLM"/>
    </source>
</evidence>
<dbReference type="AlphaFoldDB" id="A0AAN8IN96"/>